<reference evidence="4" key="1">
    <citation type="journal article" date="2012" name="Science">
        <title>The Paleozoic origin of enzymatic lignin decomposition reconstructed from 31 fungal genomes.</title>
        <authorList>
            <person name="Floudas D."/>
            <person name="Binder M."/>
            <person name="Riley R."/>
            <person name="Barry K."/>
            <person name="Blanchette R.A."/>
            <person name="Henrissat B."/>
            <person name="Martinez A.T."/>
            <person name="Otillar R."/>
            <person name="Spatafora J.W."/>
            <person name="Yadav J.S."/>
            <person name="Aerts A."/>
            <person name="Benoit I."/>
            <person name="Boyd A."/>
            <person name="Carlson A."/>
            <person name="Copeland A."/>
            <person name="Coutinho P.M."/>
            <person name="de Vries R.P."/>
            <person name="Ferreira P."/>
            <person name="Findley K."/>
            <person name="Foster B."/>
            <person name="Gaskell J."/>
            <person name="Glotzer D."/>
            <person name="Gorecki P."/>
            <person name="Heitman J."/>
            <person name="Hesse C."/>
            <person name="Hori C."/>
            <person name="Igarashi K."/>
            <person name="Jurgens J.A."/>
            <person name="Kallen N."/>
            <person name="Kersten P."/>
            <person name="Kohler A."/>
            <person name="Kuees U."/>
            <person name="Kumar T.K.A."/>
            <person name="Kuo A."/>
            <person name="LaButti K."/>
            <person name="Larrondo L.F."/>
            <person name="Lindquist E."/>
            <person name="Ling A."/>
            <person name="Lombard V."/>
            <person name="Lucas S."/>
            <person name="Lundell T."/>
            <person name="Martin R."/>
            <person name="McLaughlin D.J."/>
            <person name="Morgenstern I."/>
            <person name="Morin E."/>
            <person name="Murat C."/>
            <person name="Nagy L.G."/>
            <person name="Nolan M."/>
            <person name="Ohm R.A."/>
            <person name="Patyshakuliyeva A."/>
            <person name="Rokas A."/>
            <person name="Ruiz-Duenas F.J."/>
            <person name="Sabat G."/>
            <person name="Salamov A."/>
            <person name="Samejima M."/>
            <person name="Schmutz J."/>
            <person name="Slot J.C."/>
            <person name="St John F."/>
            <person name="Stenlid J."/>
            <person name="Sun H."/>
            <person name="Sun S."/>
            <person name="Syed K."/>
            <person name="Tsang A."/>
            <person name="Wiebenga A."/>
            <person name="Young D."/>
            <person name="Pisabarro A."/>
            <person name="Eastwood D.C."/>
            <person name="Martin F."/>
            <person name="Cullen D."/>
            <person name="Grigoriev I.V."/>
            <person name="Hibbett D.S."/>
        </authorList>
    </citation>
    <scope>NUCLEOTIDE SEQUENCE [LARGE SCALE GENOMIC DNA]</scope>
    <source>
        <strain evidence="4">RWD-64-598 SS2</strain>
    </source>
</reference>
<dbReference type="Proteomes" id="UP000053558">
    <property type="component" value="Unassembled WGS sequence"/>
</dbReference>
<dbReference type="KEGG" id="cput:CONPUDRAFT_75744"/>
<dbReference type="EMBL" id="JH711583">
    <property type="protein sequence ID" value="EIW77999.1"/>
    <property type="molecule type" value="Genomic_DNA"/>
</dbReference>
<organism evidence="3 4">
    <name type="scientific">Coniophora puteana (strain RWD-64-598)</name>
    <name type="common">Brown rot fungus</name>
    <dbReference type="NCBI Taxonomy" id="741705"/>
    <lineage>
        <taxon>Eukaryota</taxon>
        <taxon>Fungi</taxon>
        <taxon>Dikarya</taxon>
        <taxon>Basidiomycota</taxon>
        <taxon>Agaricomycotina</taxon>
        <taxon>Agaricomycetes</taxon>
        <taxon>Agaricomycetidae</taxon>
        <taxon>Boletales</taxon>
        <taxon>Coniophorineae</taxon>
        <taxon>Coniophoraceae</taxon>
        <taxon>Coniophora</taxon>
    </lineage>
</organism>
<dbReference type="RefSeq" id="XP_007771913.1">
    <property type="nucleotide sequence ID" value="XM_007773723.1"/>
</dbReference>
<gene>
    <name evidence="3" type="ORF">CONPUDRAFT_75744</name>
</gene>
<dbReference type="InterPro" id="IPR045340">
    <property type="entry name" value="DUF6533"/>
</dbReference>
<comment type="caution">
    <text evidence="3">The sequence shown here is derived from an EMBL/GenBank/DDBJ whole genome shotgun (WGS) entry which is preliminary data.</text>
</comment>
<dbReference type="OrthoDB" id="2675435at2759"/>
<dbReference type="GeneID" id="19209412"/>
<feature type="transmembrane region" description="Helical" evidence="1">
    <location>
        <begin position="52"/>
        <end position="79"/>
    </location>
</feature>
<accession>A0A5M3MFF8</accession>
<dbReference type="AlphaFoldDB" id="A0A5M3MFF8"/>
<evidence type="ECO:0000256" key="1">
    <source>
        <dbReference type="SAM" id="Phobius"/>
    </source>
</evidence>
<sequence>MNAGLSYDGVPSSVAGISRTYSQVQASFLCAALYGCLGSLPEEIDLIWKRRFTLLSWAYVIARYAGMVYLAVPVVIISVKRSDVLPELSSSWGKSPSEPKDVGDPSVFLMRVCAIYNNDRRLKWILGTLFLIEAFLVFFGGHHWSASTDPISQKTRVSGSVILSDVAYAVSYWYTGGLMEQYVINIVIFLEAVLGPRIATSLIEAHLGRNTVYLVPY</sequence>
<keyword evidence="1" id="KW-0812">Transmembrane</keyword>
<evidence type="ECO:0000313" key="3">
    <source>
        <dbReference type="EMBL" id="EIW77999.1"/>
    </source>
</evidence>
<name>A0A5M3MFF8_CONPW</name>
<keyword evidence="1" id="KW-1133">Transmembrane helix</keyword>
<evidence type="ECO:0000259" key="2">
    <source>
        <dbReference type="Pfam" id="PF20151"/>
    </source>
</evidence>
<keyword evidence="1" id="KW-0472">Membrane</keyword>
<feature type="domain" description="DUF6533" evidence="2">
    <location>
        <begin position="24"/>
        <end position="67"/>
    </location>
</feature>
<dbReference type="Pfam" id="PF20151">
    <property type="entry name" value="DUF6533"/>
    <property type="match status" value="1"/>
</dbReference>
<proteinExistence type="predicted"/>
<protein>
    <recommendedName>
        <fullName evidence="2">DUF6533 domain-containing protein</fullName>
    </recommendedName>
</protein>
<keyword evidence="4" id="KW-1185">Reference proteome</keyword>
<evidence type="ECO:0000313" key="4">
    <source>
        <dbReference type="Proteomes" id="UP000053558"/>
    </source>
</evidence>
<feature type="transmembrane region" description="Helical" evidence="1">
    <location>
        <begin position="124"/>
        <end position="145"/>
    </location>
</feature>